<dbReference type="PANTHER" id="PTHR42879">
    <property type="entry name" value="3-OXOACYL-(ACYL-CARRIER-PROTEIN) REDUCTASE"/>
    <property type="match status" value="1"/>
</dbReference>
<comment type="caution">
    <text evidence="3">The sequence shown here is derived from an EMBL/GenBank/DDBJ whole genome shotgun (WGS) entry which is preliminary data.</text>
</comment>
<dbReference type="STRING" id="1618446.UV61_C0002G0091"/>
<dbReference type="PRINTS" id="PR00081">
    <property type="entry name" value="GDHRDH"/>
</dbReference>
<evidence type="ECO:0000313" key="4">
    <source>
        <dbReference type="Proteomes" id="UP000034050"/>
    </source>
</evidence>
<dbReference type="EMBL" id="LCFD01000002">
    <property type="protein sequence ID" value="KKS87370.1"/>
    <property type="molecule type" value="Genomic_DNA"/>
</dbReference>
<organism evidence="3 4">
    <name type="scientific">Candidatus Gottesmanbacteria bacterium GW2011_GWB1_43_11</name>
    <dbReference type="NCBI Taxonomy" id="1618446"/>
    <lineage>
        <taxon>Bacteria</taxon>
        <taxon>Candidatus Gottesmaniibacteriota</taxon>
    </lineage>
</organism>
<dbReference type="CDD" id="cd05233">
    <property type="entry name" value="SDR_c"/>
    <property type="match status" value="1"/>
</dbReference>
<accession>A0A0G1CNM2</accession>
<evidence type="ECO:0000256" key="2">
    <source>
        <dbReference type="RuleBase" id="RU000363"/>
    </source>
</evidence>
<name>A0A0G1CNM2_9BACT</name>
<dbReference type="Proteomes" id="UP000034050">
    <property type="component" value="Unassembled WGS sequence"/>
</dbReference>
<dbReference type="PANTHER" id="PTHR42879:SF2">
    <property type="entry name" value="3-OXOACYL-[ACYL-CARRIER-PROTEIN] REDUCTASE FABG"/>
    <property type="match status" value="1"/>
</dbReference>
<dbReference type="PRINTS" id="PR00080">
    <property type="entry name" value="SDRFAMILY"/>
</dbReference>
<dbReference type="InterPro" id="IPR036291">
    <property type="entry name" value="NAD(P)-bd_dom_sf"/>
</dbReference>
<proteinExistence type="inferred from homology"/>
<evidence type="ECO:0000313" key="3">
    <source>
        <dbReference type="EMBL" id="KKS87370.1"/>
    </source>
</evidence>
<dbReference type="SUPFAM" id="SSF51735">
    <property type="entry name" value="NAD(P)-binding Rossmann-fold domains"/>
    <property type="match status" value="1"/>
</dbReference>
<comment type="similarity">
    <text evidence="1 2">Belongs to the short-chain dehydrogenases/reductases (SDR) family.</text>
</comment>
<evidence type="ECO:0000256" key="1">
    <source>
        <dbReference type="ARBA" id="ARBA00006484"/>
    </source>
</evidence>
<gene>
    <name evidence="3" type="ORF">UV61_C0002G0091</name>
</gene>
<dbReference type="Pfam" id="PF00106">
    <property type="entry name" value="adh_short"/>
    <property type="match status" value="1"/>
</dbReference>
<dbReference type="InterPro" id="IPR050259">
    <property type="entry name" value="SDR"/>
</dbReference>
<dbReference type="InterPro" id="IPR002347">
    <property type="entry name" value="SDR_fam"/>
</dbReference>
<protein>
    <submittedName>
        <fullName evidence="3">Short-chain dehydrogenase/reductase SDR</fullName>
    </submittedName>
</protein>
<reference evidence="3 4" key="1">
    <citation type="journal article" date="2015" name="Nature">
        <title>rRNA introns, odd ribosomes, and small enigmatic genomes across a large radiation of phyla.</title>
        <authorList>
            <person name="Brown C.T."/>
            <person name="Hug L.A."/>
            <person name="Thomas B.C."/>
            <person name="Sharon I."/>
            <person name="Castelle C.J."/>
            <person name="Singh A."/>
            <person name="Wilkins M.J."/>
            <person name="Williams K.H."/>
            <person name="Banfield J.F."/>
        </authorList>
    </citation>
    <scope>NUCLEOTIDE SEQUENCE [LARGE SCALE GENOMIC DNA]</scope>
</reference>
<sequence length="236" mass="26261">MSNTKVAIITGGSKGLGKELVVDLVKEGYSIVTTARSNEELNNLKNEISSQFNREIQTLTGDLTKKDDVFAFCEFVKEQYTSIDVIINNAGFNTTKTLTETTEIAEMEKQFAVHAMTPFLIYKSFVAQMKSANHGYIINILSDQVRDRTRGGWAAYSTTKHALYGLGKVMISEAAENGIKVTNAIIGGMNSTFRNEAREEYLLPTDVASVIVQLLKIPKDIFIPEIIIYPKVYLTK</sequence>
<dbReference type="Gene3D" id="3.40.50.720">
    <property type="entry name" value="NAD(P)-binding Rossmann-like Domain"/>
    <property type="match status" value="1"/>
</dbReference>
<dbReference type="AlphaFoldDB" id="A0A0G1CNM2"/>